<keyword evidence="3" id="KW-1185">Reference proteome</keyword>
<evidence type="ECO:0000313" key="3">
    <source>
        <dbReference type="Proteomes" id="UP000002668"/>
    </source>
</evidence>
<gene>
    <name evidence="2" type="ORF">LEMA_uP076010.1</name>
</gene>
<dbReference type="HOGENOM" id="CLU_3384936_0_0_1"/>
<organism evidence="3">
    <name type="scientific">Leptosphaeria maculans (strain JN3 / isolate v23.1.3 / race Av1-4-5-6-7-8)</name>
    <name type="common">Blackleg fungus</name>
    <name type="synonym">Phoma lingam</name>
    <dbReference type="NCBI Taxonomy" id="985895"/>
    <lineage>
        <taxon>Eukaryota</taxon>
        <taxon>Fungi</taxon>
        <taxon>Dikarya</taxon>
        <taxon>Ascomycota</taxon>
        <taxon>Pezizomycotina</taxon>
        <taxon>Dothideomycetes</taxon>
        <taxon>Pleosporomycetidae</taxon>
        <taxon>Pleosporales</taxon>
        <taxon>Pleosporineae</taxon>
        <taxon>Leptosphaeriaceae</taxon>
        <taxon>Plenodomus</taxon>
        <taxon>Plenodomus lingam/Leptosphaeria maculans species complex</taxon>
    </lineage>
</organism>
<dbReference type="InParanoid" id="E5A8R7"/>
<protein>
    <submittedName>
        <fullName evidence="2">Predicted protein</fullName>
    </submittedName>
</protein>
<evidence type="ECO:0000256" key="1">
    <source>
        <dbReference type="SAM" id="MobiDB-lite"/>
    </source>
</evidence>
<sequence length="33" mass="3540">MLPRLGSAARRTRLKNGAEDGSRTPNGLISASW</sequence>
<reference evidence="3" key="1">
    <citation type="journal article" date="2011" name="Nat. Commun.">
        <title>Effector diversification within compartments of the Leptosphaeria maculans genome affected by Repeat-Induced Point mutations.</title>
        <authorList>
            <person name="Rouxel T."/>
            <person name="Grandaubert J."/>
            <person name="Hane J.K."/>
            <person name="Hoede C."/>
            <person name="van de Wouw A.P."/>
            <person name="Couloux A."/>
            <person name="Dominguez V."/>
            <person name="Anthouard V."/>
            <person name="Bally P."/>
            <person name="Bourras S."/>
            <person name="Cozijnsen A.J."/>
            <person name="Ciuffetti L.M."/>
            <person name="Degrave A."/>
            <person name="Dilmaghani A."/>
            <person name="Duret L."/>
            <person name="Fudal I."/>
            <person name="Goodwin S.B."/>
            <person name="Gout L."/>
            <person name="Glaser N."/>
            <person name="Linglin J."/>
            <person name="Kema G.H.J."/>
            <person name="Lapalu N."/>
            <person name="Lawrence C.B."/>
            <person name="May K."/>
            <person name="Meyer M."/>
            <person name="Ollivier B."/>
            <person name="Poulain J."/>
            <person name="Schoch C.L."/>
            <person name="Simon A."/>
            <person name="Spatafora J.W."/>
            <person name="Stachowiak A."/>
            <person name="Turgeon B.G."/>
            <person name="Tyler B.M."/>
            <person name="Vincent D."/>
            <person name="Weissenbach J."/>
            <person name="Amselem J."/>
            <person name="Quesneville H."/>
            <person name="Oliver R.P."/>
            <person name="Wincker P."/>
            <person name="Balesdent M.-H."/>
            <person name="Howlett B.J."/>
        </authorList>
    </citation>
    <scope>NUCLEOTIDE SEQUENCE [LARGE SCALE GENOMIC DNA]</scope>
    <source>
        <strain evidence="3">JN3 / isolate v23.1.3 / race Av1-4-5-6-7-8</strain>
    </source>
</reference>
<accession>E5A8R7</accession>
<proteinExistence type="predicted"/>
<feature type="compositionally biased region" description="Polar residues" evidence="1">
    <location>
        <begin position="23"/>
        <end position="33"/>
    </location>
</feature>
<dbReference type="VEuPathDB" id="FungiDB:LEMA_uP076010.1"/>
<dbReference type="Proteomes" id="UP000002668">
    <property type="component" value="Genome"/>
</dbReference>
<feature type="region of interest" description="Disordered" evidence="1">
    <location>
        <begin position="1"/>
        <end position="33"/>
    </location>
</feature>
<evidence type="ECO:0000313" key="2">
    <source>
        <dbReference type="EMBL" id="CBY00012.1"/>
    </source>
</evidence>
<dbReference type="EMBL" id="FP929137">
    <property type="protein sequence ID" value="CBY00012.1"/>
    <property type="molecule type" value="Genomic_DNA"/>
</dbReference>
<dbReference type="AlphaFoldDB" id="E5A8R7"/>
<name>E5A8R7_LEPMJ</name>